<dbReference type="Pfam" id="PF12775">
    <property type="entry name" value="AAA_7"/>
    <property type="match status" value="1"/>
</dbReference>
<gene>
    <name evidence="27" type="primary">Dnah17</name>
    <name evidence="27" type="ORF">BRALEP_R05958</name>
</gene>
<keyword evidence="3" id="KW-0963">Cytoplasm</keyword>
<evidence type="ECO:0000256" key="7">
    <source>
        <dbReference type="ARBA" id="ARBA00022840"/>
    </source>
</evidence>
<dbReference type="GO" id="GO:0007018">
    <property type="term" value="P:microtubule-based movement"/>
    <property type="evidence" value="ECO:0007669"/>
    <property type="project" value="InterPro"/>
</dbReference>
<dbReference type="InterPro" id="IPR035699">
    <property type="entry name" value="AAA_6"/>
</dbReference>
<evidence type="ECO:0000259" key="26">
    <source>
        <dbReference type="Pfam" id="PF18199"/>
    </source>
</evidence>
<feature type="coiled-coil region" evidence="14">
    <location>
        <begin position="3610"/>
        <end position="3682"/>
    </location>
</feature>
<dbReference type="Gene3D" id="1.20.920.30">
    <property type="match status" value="1"/>
</dbReference>
<comment type="caution">
    <text evidence="27">The sequence shown here is derived from an EMBL/GenBank/DDBJ whole genome shotgun (WGS) entry which is preliminary data.</text>
</comment>
<dbReference type="InterPro" id="IPR013602">
    <property type="entry name" value="Dynein_heavy_linker"/>
</dbReference>
<keyword evidence="5" id="KW-0677">Repeat</keyword>
<dbReference type="InterPro" id="IPR041228">
    <property type="entry name" value="Dynein_C"/>
</dbReference>
<feature type="region of interest" description="Disordered" evidence="15">
    <location>
        <begin position="1041"/>
        <end position="1061"/>
    </location>
</feature>
<dbReference type="InterPro" id="IPR026983">
    <property type="entry name" value="DHC"/>
</dbReference>
<dbReference type="Pfam" id="PF17857">
    <property type="entry name" value="AAA_lid_1"/>
    <property type="match status" value="1"/>
</dbReference>
<dbReference type="Gene3D" id="3.20.180.20">
    <property type="entry name" value="Dynein heavy chain, N-terminal domain 2"/>
    <property type="match status" value="1"/>
</dbReference>
<dbReference type="InterPro" id="IPR041589">
    <property type="entry name" value="DNAH3_AAA_lid_1"/>
</dbReference>
<evidence type="ECO:0000313" key="27">
    <source>
        <dbReference type="EMBL" id="NXS63790.1"/>
    </source>
</evidence>
<dbReference type="InterPro" id="IPR013594">
    <property type="entry name" value="Dynein_heavy_tail"/>
</dbReference>
<dbReference type="InterPro" id="IPR041658">
    <property type="entry name" value="AAA_lid_11"/>
</dbReference>
<keyword evidence="9 14" id="KW-0175">Coiled coil</keyword>
<dbReference type="InterPro" id="IPR043160">
    <property type="entry name" value="Dynein_C_barrel"/>
</dbReference>
<dbReference type="Pfam" id="PF08393">
    <property type="entry name" value="DHC_N2"/>
    <property type="match status" value="1"/>
</dbReference>
<evidence type="ECO:0000256" key="13">
    <source>
        <dbReference type="ARBA" id="ARBA00023273"/>
    </source>
</evidence>
<accession>A0A7L2VZB3</accession>
<dbReference type="InterPro" id="IPR043157">
    <property type="entry name" value="Dynein_AAA1S"/>
</dbReference>
<dbReference type="GO" id="GO:0005524">
    <property type="term" value="F:ATP binding"/>
    <property type="evidence" value="ECO:0007669"/>
    <property type="project" value="UniProtKB-KW"/>
</dbReference>
<evidence type="ECO:0000259" key="25">
    <source>
        <dbReference type="Pfam" id="PF18198"/>
    </source>
</evidence>
<dbReference type="Gene3D" id="1.20.920.20">
    <property type="match status" value="1"/>
</dbReference>
<feature type="domain" description="Dynein heavy chain region D6 P-loop" evidence="16">
    <location>
        <begin position="3903"/>
        <end position="4023"/>
    </location>
</feature>
<dbReference type="InterPro" id="IPR042228">
    <property type="entry name" value="Dynein_linker_3"/>
</dbReference>
<keyword evidence="10" id="KW-0969">Cilium</keyword>
<dbReference type="FunFam" id="1.20.140.100:FF:000007">
    <property type="entry name" value="Dynein axonemal heavy chain 9"/>
    <property type="match status" value="1"/>
</dbReference>
<dbReference type="EMBL" id="VYZX01032493">
    <property type="protein sequence ID" value="NXS63790.1"/>
    <property type="molecule type" value="Genomic_DNA"/>
</dbReference>
<dbReference type="InterPro" id="IPR035706">
    <property type="entry name" value="AAA_9"/>
</dbReference>
<dbReference type="FunFam" id="3.40.50.300:FF:000945">
    <property type="entry name" value="Dynein axonemal heavy chain 9"/>
    <property type="match status" value="1"/>
</dbReference>
<feature type="domain" description="Dynein heavy chain AAA lid" evidence="25">
    <location>
        <begin position="4055"/>
        <end position="4191"/>
    </location>
</feature>
<dbReference type="Gene3D" id="1.20.1270.280">
    <property type="match status" value="1"/>
</dbReference>
<dbReference type="GO" id="GO:0030286">
    <property type="term" value="C:dynein complex"/>
    <property type="evidence" value="ECO:0007669"/>
    <property type="project" value="UniProtKB-KW"/>
</dbReference>
<dbReference type="Gene3D" id="1.10.472.130">
    <property type="match status" value="1"/>
</dbReference>
<feature type="domain" description="Dynein heavy chain tail" evidence="17">
    <location>
        <begin position="194"/>
        <end position="798"/>
    </location>
</feature>
<evidence type="ECO:0000256" key="12">
    <source>
        <dbReference type="ARBA" id="ARBA00023212"/>
    </source>
</evidence>
<dbReference type="FunFam" id="3.40.50.300:FF:002141">
    <property type="entry name" value="Dynein heavy chain"/>
    <property type="match status" value="1"/>
</dbReference>
<dbReference type="Pfam" id="PF03028">
    <property type="entry name" value="Dynein_heavy"/>
    <property type="match status" value="1"/>
</dbReference>
<dbReference type="FunFam" id="1.10.472.130:FF:000001">
    <property type="entry name" value="Dynein, axonemal, heavy chain 9"/>
    <property type="match status" value="1"/>
</dbReference>
<evidence type="ECO:0000256" key="8">
    <source>
        <dbReference type="ARBA" id="ARBA00023017"/>
    </source>
</evidence>
<feature type="domain" description="Dynein heavy chain C-terminal" evidence="26">
    <location>
        <begin position="4199"/>
        <end position="4493"/>
    </location>
</feature>
<protein>
    <submittedName>
        <fullName evidence="27">DYH17 protein</fullName>
    </submittedName>
</protein>
<dbReference type="Gene3D" id="1.10.8.1220">
    <property type="match status" value="1"/>
</dbReference>
<feature type="domain" description="Dynein heavy chain AAA module D4" evidence="21">
    <location>
        <begin position="2803"/>
        <end position="3062"/>
    </location>
</feature>
<dbReference type="FunFam" id="1.10.287.2620:FF:000004">
    <property type="entry name" value="Dynein axonemal heavy chain 17"/>
    <property type="match status" value="1"/>
</dbReference>
<dbReference type="FunFam" id="3.40.50.300:FF:000049">
    <property type="entry name" value="Dynein, axonemal, heavy chain 5"/>
    <property type="match status" value="1"/>
</dbReference>
<dbReference type="Pfam" id="PF12774">
    <property type="entry name" value="AAA_6"/>
    <property type="match status" value="1"/>
</dbReference>
<dbReference type="GO" id="GO:0097729">
    <property type="term" value="C:9+2 motile cilium"/>
    <property type="evidence" value="ECO:0007669"/>
    <property type="project" value="UniProtKB-ARBA"/>
</dbReference>
<dbReference type="GO" id="GO:0005930">
    <property type="term" value="C:axoneme"/>
    <property type="evidence" value="ECO:0007669"/>
    <property type="project" value="UniProtKB-SubCell"/>
</dbReference>
<evidence type="ECO:0000256" key="4">
    <source>
        <dbReference type="ARBA" id="ARBA00022701"/>
    </source>
</evidence>
<evidence type="ECO:0000256" key="9">
    <source>
        <dbReference type="ARBA" id="ARBA00023054"/>
    </source>
</evidence>
<keyword evidence="11" id="KW-0505">Motor protein</keyword>
<dbReference type="Gene3D" id="1.10.8.710">
    <property type="match status" value="1"/>
</dbReference>
<dbReference type="FunFam" id="1.10.8.1220:FF:000001">
    <property type="entry name" value="Dynein axonemal heavy chain 5"/>
    <property type="match status" value="1"/>
</dbReference>
<evidence type="ECO:0000256" key="6">
    <source>
        <dbReference type="ARBA" id="ARBA00022741"/>
    </source>
</evidence>
<dbReference type="FunFam" id="3.40.50.300:FF:000411">
    <property type="entry name" value="dynein heavy chain 17, axonemal"/>
    <property type="match status" value="1"/>
</dbReference>
<dbReference type="Gene3D" id="1.10.287.2620">
    <property type="match status" value="1"/>
</dbReference>
<dbReference type="OrthoDB" id="286107at2759"/>
<keyword evidence="13" id="KW-0966">Cell projection</keyword>
<sequence length="4495" mass="511256">GTAEPSARGMAAGSDKRFGFLETFASLLLRVTPDKWSKFVDNEEAAAVLEEFFKQQDVLELVLSLNPAGQLLPTTHFPPTLMGKSIYFVKKKNENITPENCQSGLLVGDISPSPVEHLITVMQEVVCPLLLSHENTSGWPTVVVEDIERQTHRLKNEMLVMSGKIQGKPLLPLPEADSSTIESWLEGSVDASMLHSIESIIIEWSHQIRDILSKDSAQSLLEGLHPVPKAEFKFWHTRMTHLQCINDQLLLPQVMALDKMLEKVNSSYWPSLQSLFRDVSAGLEEAKDVTLHLQPLQVLLGEMEQAEYSQLQPYVDRVLCSVRLLRAHCRHYRSPTHTIVLLQEICSLLVEMTRNFLSPEDLMRGLQGETKEILEGVRLSISTIEKLFQSYSTYCSNSTLALFPLPSLTTPLCFQEEPQLWEFSPSLVFRRTEDFLHRLKIIEMVACTHQELYQTTIEFLKLEKIELGGLKGNILGSQVFQIYEEVSELTKSFADCKYDPLDLTEEQLNKDFAEFQKKIEDMDRWLATICCQAFEDCNCLASAVKLVHMFSSFLERPLIKAEVSSCYSALLGMFRAEVENVKVLYDAQVTSPLPTINRNMPPMAGQLKWALELQQRLEGLHRDLFAIDHPVMASAEAKLVSAKYEEMMGLLQGYHGKVFGEWVHGAGQSCHFSLEQPLIQRDPSSSFLSVNFSKELVTVLREVKYLNFQQQEDIPGNAESLFAQKETFQKFVDNLNLIVGWYNEAGCKGETTRLLFHVKQKLLPVELPLLTEELEAVDGQLASAEHTLFWHDKGVMEYIQETREILYDLCTRVQKSKLNVDSISQLMEECSAAPLFERKDNKEAAFLDLDGRANTFTKHCAAIKGAGVKIQEMVKENADLFKADTSSQMWLDYVGYVDGIVLDRLFQLVHKSLNFLLSNMVPEEHVAPLLEVQMELCNGRVRYQPSLEMGDDNNLLNLVESLLGDIYASTACIPRLLEGKLSYKTNLEEQEDLSNMQEEVVSLVARAMKEGEEYSARFEEQSHLWLVDPKEFLQQFLTLSSAQDSEEQEPQPEEPPARGTPSLQLFQQEIDTYEDLCKEVSELSNTEVFGGWLQSNCRPFKQALLATIRDRSLALQQHLANHVTTSLQELKDFIQEANAGLNKSVEEGDYNGLVEVMGHLMRVKERQAVTDVMFEPLKETIALLSTYGVEMPEEIHLQLHDLPEHWDSTKKLCLRVKQNVAPLQASEVNNIHKNCQQFEVRQHAFRETFREKAPFSYTDPDPYKSLSKQQKSITAMESELAALSGSAGLFEVSVPKYKQLRACGREARLLKELWDMIVLVNTSMDDWKTTRWKDISVEQMDIDCKKFAKDIQSLDKEMRSWDAFTGLDNSVKNMITSLRAVNELQNPAIRDRHWQELMQATKVNFTMSEDTTLGDLLHLNLHKFEDEVRGIMDKAMKELGMEKVLNTLDTTWETMEFEHEPHARTGTMLLKSDEVLIETLEDNQVQLQNLMTSKYLAFFLQEVVGWQQKLSTADSVISIWFEVQRTWSHLESIFIGSEDIRRQLPEDSRHFDAIDRGFKELMADAVKTPNVIEATNKPGLYNKLEELQKRLSLCEKALAEYLETKRLAFPRFYFVSSADLLDILSNGNEPAEVSRHLPKLFDSLAKLKFKLSSDKRPLKVALGMFSREEEYVPLNADCDLSGQVEVWLNRVLVSMCSTLRHLIPEALVTYEERPREQWVFDYPAQVALTCTQIWWTTEVGMAFSRLEEGYENAMKDYNKKQIAQLNALISLLLGNLTAGDRMKIMTICTIDVHARDVVAKMILAKVENAQEFTWQCQLRHRWDERGMHCYANICDAQLRYSYEYLGNTPRLVITPLTDRCYITLTQSLHLFMGGAPAGPAGTGKTETTKDLGRAVGMMVYVFNCSEQMDYKSCGNIYKGLAQTGAWGCFDEFNRIAVEVLSVIAVQVKCIQDAIRAKKKRFNFLGEKIALVPSVGLFITMNPGYAGRTELPENLKALFRPCAMVVPDFELICEIMLVAEGFIDAKLLARKFITLYTLCKELLSKQDHYDWGLRAIKSVLVVAGSLKRGDPGRAEDQVLMRALRDFNIPKIVTDDLPVFMGLIGDLFPALDVPRKRDLDFEKLIKQSMLELKLQPEESFVLKVVQLEELLQVRHSVFVIGNAGCGKSQVVLRSLNRTYKIMKQKPVTVDLDPKAVTCDELFGVIHPSTREWKDGLFSSAMRDLANITHKGPKWIILDGDIDPMWIESLNTVMDDNKVLTLASNERIPLNPTMRLLFEISHLRTATPATVSRAGILYINPTDLGWHPVVTSWIETRTVQSEKAHLMILFDKYMPVCLEKLKSGFKRITPIPEVTVLQMVLYLLECLLTPQTIPPDSPRELYELYFVFACTWAFGGAMFQDQLVDYRLEFSKWWVNEFKTVKFPSQGTIFDYYIDPETKKFMPWTEKVPKFELDPEVPLQASVVHTMETIRIRFFMDLLMEKQRPVMLVGNAGTGKSVLMRDKLEALSTDEYLVQSVPFNFYTTSAMLQAVLEKPLEKKSGRNYGPPGTRRLIYFIDDMNMPEVDKYGTAAPHTLIRQHMDHGHWYDRNKLTLKDIRNCQYVACMNPTAGSFTIDPRLQRHFCVFAVSFPGQEALLTVYGTILAQHLALQQGTPALQKLQPQLVAAALALHQKVSSTFLPTAIKFHYVFNLRDLSNIFQGLLFSTPECLKSPVDLVRLWLHEAERVYGDKLINEQDQKGFRKVLVDTCKRFFGELGEDPVFAKPNIYFHFAQGMGDPKYLPVPSWPALNKLLGEALDNYNEVNAAMNLVLFEDALSHICRISRILESPRGNALLVGVGGSGKQSLARLAAFISSLDVFQITLRKGYSIPDLKLDLASQYIKAAVKNCPTVFLMTDSQVAEESFLVLINDFLASGEVPGLFQDDELENVISAMKPQVKFLGLQDTRENCWKLFIEKVRRQLKVILCFSPVGSTLRVRARRFPAVVNCTAIDWFHEWPEDALVSVSSRFLEETRDIEPEVKVSISRFMSYVHISVKEMSNTYLAAERRYNYTTPKTFLEQIKLYQNLLSTKRSELTAKIERLEKGLTKLQSTTSQVDDLKAKLAVQEVELKQKNEDADKLIHVVGIETEKVSKEKAIADEEELKVQAINTNVAEKQRACETDLAKAEPALVAAQEALNTLNKNNLTELKSFGSPPEAVVNVTAAVMVLTAPRGKIPKDRSWKAAKVMMGKVDTFLDALKKFDKEHIPEACLKAFQPYQSDPSFDPEFIMSKSTAAAGLCSWCLNIVRFYEVYCEVEPKRLALEEANAELVEAQEKLSRIKNKIARLNSNLAALTAEFEKATAEKIKCQQQADATNRVITLANRLIRGLASENVRWAESVEMLQEQEKTLCGDVLLVSAFVSYVGYFTKKYRAELLEKRWIPFLSQLAVPIPITPGLDPLSLLTDAANVAAWSNQGLPSDRTSTENATILCNTQRWPLVVDAQLQGIKWIKNKYGEELRAIRLGQKSYLETIERAVSEGQTLLIEDVGETIEPVLDHLLGRNTIKKGRYIRIGDKEVEYNPRFHLILHTKYFNPHYKPEVQAQCTLINFLVTREGLEDQLLAAVVAKERPDLETLKANLTKSQNEFKIRLKELEDSLLARLSAAVGEFLEDTALVENLETTKRTAIEIEEKVKEAKVTEVEINVARENYRPAAERASLLYFILSDLNKINPIYQFSLKAFNGVFEKAIQSTTPDDDIKQRVLNLTDEITYSVYTYTARGLFERDKLIFLAHVAFQVLALKKEVNPMELDFLLRFPSKAGVTSPVEFLQPQGWGAIKVLSEMEEFRNLDSDIEGSAKRWKKLVESEVPEKEVFPKEWKNKSALQKLCMLRCLRPDRMTYAIRNFVEEKMGSKYVEGRSVDLFKAYKESSPSTPLFFILSPGVNPLKDVEALGKKLNFTIENGKIHNVSLGQGQEAVAERALEVAAAQGHWVILQNIHLVARWLGTLEKIVEQKSAASHADYRVFMSAEPAPSPETHIIPQGLLENSIKITNEPPTGMFANLHKALDLFTQDTLEMCSKEIEFKCILFALCYFHAVVAERRKFGAQGWNRSYPFNNGDLTISINVLHNYLEANPKVPWDDLRYLFGEIMYGGHITDDWDRRLCRTYLSEYICTEMLDGEVSLAPGFLIPPSLDYKGYHTYIDENLPPESPYLYGLHPNAEIGFLTVTSDRLFRTVLEMQPKDSEAAGGAGISREEKASESVLDEIMEKLPEPFNMAEIMARAEERTPYVVVAFQECERMNILTQEMRRSLKELDLGLKGELTITAEMEELASALFYDNVPDSWTRHAYPSLLSLGAWYADLLLRIRELEVWTTDFVLPATVWLAGFFNPQSFLTAIMQSMARRNEWPLDKMCLSVEVTKKNRDDIRAPPREGSYVHGLFMEGARWDIPSGTIADARLKELAPMMPVLFIRAIPMDRLDTKNVYECPVYKTRMRGPTYVWTFNLKTKEKAAKWVLAAVALLLQT</sequence>
<feature type="non-terminal residue" evidence="27">
    <location>
        <position position="4495"/>
    </location>
</feature>
<dbReference type="Pfam" id="PF18198">
    <property type="entry name" value="AAA_lid_11"/>
    <property type="match status" value="1"/>
</dbReference>
<evidence type="ECO:0000259" key="19">
    <source>
        <dbReference type="Pfam" id="PF12774"/>
    </source>
</evidence>
<dbReference type="SUPFAM" id="SSF52540">
    <property type="entry name" value="P-loop containing nucleoside triphosphate hydrolases"/>
    <property type="match status" value="4"/>
</dbReference>
<dbReference type="Gene3D" id="6.10.140.1060">
    <property type="match status" value="1"/>
</dbReference>
<dbReference type="FunFam" id="3.10.490.20:FF:000002">
    <property type="entry name" value="Dynein axonemal heavy chain 17"/>
    <property type="match status" value="1"/>
</dbReference>
<dbReference type="Pfam" id="PF08385">
    <property type="entry name" value="DHC_N1"/>
    <property type="match status" value="1"/>
</dbReference>
<dbReference type="FunFam" id="3.20.180.20:FF:000001">
    <property type="entry name" value="Dynein axonemal heavy chain 5"/>
    <property type="match status" value="1"/>
</dbReference>
<dbReference type="FunFam" id="1.10.8.710:FF:000002">
    <property type="entry name" value="dynein heavy chain 17, axonemal"/>
    <property type="match status" value="1"/>
</dbReference>
<evidence type="ECO:0000256" key="14">
    <source>
        <dbReference type="SAM" id="Coils"/>
    </source>
</evidence>
<evidence type="ECO:0000259" key="23">
    <source>
        <dbReference type="Pfam" id="PF17852"/>
    </source>
</evidence>
<feature type="coiled-coil region" evidence="14">
    <location>
        <begin position="3290"/>
        <end position="3345"/>
    </location>
</feature>
<dbReference type="GO" id="GO:0005874">
    <property type="term" value="C:microtubule"/>
    <property type="evidence" value="ECO:0007669"/>
    <property type="project" value="UniProtKB-KW"/>
</dbReference>
<feature type="domain" description="Dynein heavy chain AAA 5 extension" evidence="23">
    <location>
        <begin position="2326"/>
        <end position="2443"/>
    </location>
</feature>
<dbReference type="InterPro" id="IPR004273">
    <property type="entry name" value="Dynein_heavy_D6_P-loop"/>
</dbReference>
<feature type="domain" description="Dynein heavy chain hydrolytic ATP-binding dynein motor region" evidence="19">
    <location>
        <begin position="1840"/>
        <end position="2166"/>
    </location>
</feature>
<dbReference type="PANTHER" id="PTHR45703">
    <property type="entry name" value="DYNEIN HEAVY CHAIN"/>
    <property type="match status" value="1"/>
</dbReference>
<dbReference type="Gene3D" id="1.20.58.1120">
    <property type="match status" value="1"/>
</dbReference>
<keyword evidence="8" id="KW-0243">Dynein</keyword>
<dbReference type="GO" id="GO:0045505">
    <property type="term" value="F:dynein intermediate chain binding"/>
    <property type="evidence" value="ECO:0007669"/>
    <property type="project" value="InterPro"/>
</dbReference>
<dbReference type="InterPro" id="IPR024743">
    <property type="entry name" value="Dynein_HC_stalk"/>
</dbReference>
<dbReference type="InterPro" id="IPR024317">
    <property type="entry name" value="Dynein_heavy_chain_D4_dom"/>
</dbReference>
<dbReference type="FunFam" id="1.20.920.20:FF:000003">
    <property type="entry name" value="Dynein axonemal heavy chain 17"/>
    <property type="match status" value="1"/>
</dbReference>
<evidence type="ECO:0000259" key="17">
    <source>
        <dbReference type="Pfam" id="PF08385"/>
    </source>
</evidence>
<evidence type="ECO:0000256" key="10">
    <source>
        <dbReference type="ARBA" id="ARBA00023069"/>
    </source>
</evidence>
<dbReference type="FunFam" id="3.40.50.300:FF:000219">
    <property type="entry name" value="Dynein axonemal heavy chain 17"/>
    <property type="match status" value="1"/>
</dbReference>
<feature type="non-terminal residue" evidence="27">
    <location>
        <position position="1"/>
    </location>
</feature>
<evidence type="ECO:0000256" key="3">
    <source>
        <dbReference type="ARBA" id="ARBA00022490"/>
    </source>
</evidence>
<evidence type="ECO:0000259" key="18">
    <source>
        <dbReference type="Pfam" id="PF08393"/>
    </source>
</evidence>
<feature type="coiled-coil region" evidence="14">
    <location>
        <begin position="3067"/>
        <end position="3153"/>
    </location>
</feature>
<dbReference type="Pfam" id="PF12781">
    <property type="entry name" value="AAA_9"/>
    <property type="match status" value="1"/>
</dbReference>
<proteinExistence type="inferred from homology"/>
<dbReference type="Pfam" id="PF12780">
    <property type="entry name" value="AAA_8"/>
    <property type="match status" value="1"/>
</dbReference>
<keyword evidence="4" id="KW-0493">Microtubule</keyword>
<evidence type="ECO:0000313" key="28">
    <source>
        <dbReference type="Proteomes" id="UP000520535"/>
    </source>
</evidence>
<dbReference type="InterPro" id="IPR041466">
    <property type="entry name" value="Dynein_AAA5_ext"/>
</dbReference>
<evidence type="ECO:0000259" key="22">
    <source>
        <dbReference type="Pfam" id="PF12781"/>
    </source>
</evidence>
<keyword evidence="28" id="KW-1185">Reference proteome</keyword>
<dbReference type="InterPro" id="IPR042222">
    <property type="entry name" value="Dynein_2_N"/>
</dbReference>
<dbReference type="GO" id="GO:0051959">
    <property type="term" value="F:dynein light intermediate chain binding"/>
    <property type="evidence" value="ECO:0007669"/>
    <property type="project" value="InterPro"/>
</dbReference>
<dbReference type="FunFam" id="1.20.1270.280:FF:000003">
    <property type="entry name" value="Dynein axonemal heavy chain 17"/>
    <property type="match status" value="1"/>
</dbReference>
<dbReference type="InterPro" id="IPR027417">
    <property type="entry name" value="P-loop_NTPase"/>
</dbReference>
<evidence type="ECO:0000256" key="15">
    <source>
        <dbReference type="SAM" id="MobiDB-lite"/>
    </source>
</evidence>
<evidence type="ECO:0000256" key="5">
    <source>
        <dbReference type="ARBA" id="ARBA00022737"/>
    </source>
</evidence>
<evidence type="ECO:0000256" key="1">
    <source>
        <dbReference type="ARBA" id="ARBA00004430"/>
    </source>
</evidence>
<evidence type="ECO:0000256" key="11">
    <source>
        <dbReference type="ARBA" id="ARBA00023175"/>
    </source>
</evidence>
<feature type="domain" description="Dynein heavy chain ATP-binding dynein motor region" evidence="22">
    <location>
        <begin position="3445"/>
        <end position="3662"/>
    </location>
</feature>
<dbReference type="InterPro" id="IPR042219">
    <property type="entry name" value="AAA_lid_11_sf"/>
</dbReference>
<comment type="similarity">
    <text evidence="2">Belongs to the dynein heavy chain family.</text>
</comment>
<dbReference type="Gene3D" id="1.10.8.720">
    <property type="entry name" value="Region D6 of dynein motor"/>
    <property type="match status" value="1"/>
</dbReference>
<evidence type="ECO:0000259" key="24">
    <source>
        <dbReference type="Pfam" id="PF17857"/>
    </source>
</evidence>
<dbReference type="Pfam" id="PF18199">
    <property type="entry name" value="Dynein_C"/>
    <property type="match status" value="1"/>
</dbReference>
<dbReference type="Gene3D" id="1.20.140.100">
    <property type="entry name" value="Dynein heavy chain, N-terminal domain 2"/>
    <property type="match status" value="1"/>
</dbReference>
<keyword evidence="6" id="KW-0547">Nucleotide-binding</keyword>
<feature type="domain" description="Dynein heavy chain coiled coil stalk" evidence="20">
    <location>
        <begin position="3075"/>
        <end position="3418"/>
    </location>
</feature>
<dbReference type="FunFam" id="1.20.58.1120:FF:000002">
    <property type="entry name" value="Dynein heavy chain 9, axonemal"/>
    <property type="match status" value="1"/>
</dbReference>
<evidence type="ECO:0000256" key="2">
    <source>
        <dbReference type="ARBA" id="ARBA00008887"/>
    </source>
</evidence>
<keyword evidence="12" id="KW-0206">Cytoskeleton</keyword>
<dbReference type="GO" id="GO:0008569">
    <property type="term" value="F:minus-end-directed microtubule motor activity"/>
    <property type="evidence" value="ECO:0007669"/>
    <property type="project" value="InterPro"/>
</dbReference>
<evidence type="ECO:0000259" key="20">
    <source>
        <dbReference type="Pfam" id="PF12777"/>
    </source>
</evidence>
<dbReference type="Gene3D" id="3.40.50.300">
    <property type="entry name" value="P-loop containing nucleotide triphosphate hydrolases"/>
    <property type="match status" value="5"/>
</dbReference>
<dbReference type="FunFam" id="1.20.920.30:FF:000003">
    <property type="entry name" value="Dynein axonemal heavy chain 17"/>
    <property type="match status" value="1"/>
</dbReference>
<name>A0A7L2VZB3_9AVES</name>
<keyword evidence="7" id="KW-0067">ATP-binding</keyword>
<evidence type="ECO:0000259" key="16">
    <source>
        <dbReference type="Pfam" id="PF03028"/>
    </source>
</evidence>
<feature type="domain" description="Dynein heavy chain linker" evidence="18">
    <location>
        <begin position="1301"/>
        <end position="1705"/>
    </location>
</feature>
<feature type="domain" description="Dynein heavy chain 3 AAA+ lid" evidence="24">
    <location>
        <begin position="2660"/>
        <end position="2755"/>
    </location>
</feature>
<dbReference type="Pfam" id="PF12777">
    <property type="entry name" value="MT"/>
    <property type="match status" value="1"/>
</dbReference>
<dbReference type="Pfam" id="PF17852">
    <property type="entry name" value="Dynein_AAA_lid"/>
    <property type="match status" value="1"/>
</dbReference>
<dbReference type="PANTHER" id="PTHR45703:SF4">
    <property type="entry name" value="DYNEIN AXONEMAL HEAVY CHAIN 17"/>
    <property type="match status" value="1"/>
</dbReference>
<dbReference type="Gene3D" id="3.10.490.20">
    <property type="match status" value="1"/>
</dbReference>
<dbReference type="FunFam" id="1.10.8.720:FF:000002">
    <property type="entry name" value="Dynein heavy chain 9, axonemal"/>
    <property type="match status" value="1"/>
</dbReference>
<comment type="subcellular location">
    <subcellularLocation>
        <location evidence="1">Cytoplasm</location>
        <location evidence="1">Cytoskeleton</location>
        <location evidence="1">Cilium axoneme</location>
    </subcellularLocation>
</comment>
<dbReference type="Proteomes" id="UP000520535">
    <property type="component" value="Unassembled WGS sequence"/>
</dbReference>
<evidence type="ECO:0000259" key="21">
    <source>
        <dbReference type="Pfam" id="PF12780"/>
    </source>
</evidence>
<reference evidence="27 28" key="1">
    <citation type="submission" date="2019-09" db="EMBL/GenBank/DDBJ databases">
        <title>Bird 10,000 Genomes (B10K) Project - Family phase.</title>
        <authorList>
            <person name="Zhang G."/>
        </authorList>
    </citation>
    <scope>NUCLEOTIDE SEQUENCE [LARGE SCALE GENOMIC DNA]</scope>
    <source>
        <strain evidence="27">B10K-DU-012-52</strain>
    </source>
</reference>
<organism evidence="27 28">
    <name type="scientific">Brachypteracias leptosomus</name>
    <name type="common">short-legged ground-roller</name>
    <dbReference type="NCBI Taxonomy" id="135165"/>
    <lineage>
        <taxon>Eukaryota</taxon>
        <taxon>Metazoa</taxon>
        <taxon>Chordata</taxon>
        <taxon>Craniata</taxon>
        <taxon>Vertebrata</taxon>
        <taxon>Euteleostomi</taxon>
        <taxon>Archelosauria</taxon>
        <taxon>Archosauria</taxon>
        <taxon>Dinosauria</taxon>
        <taxon>Saurischia</taxon>
        <taxon>Theropoda</taxon>
        <taxon>Coelurosauria</taxon>
        <taxon>Aves</taxon>
        <taxon>Neognathae</taxon>
        <taxon>Neoaves</taxon>
        <taxon>Telluraves</taxon>
        <taxon>Coraciimorphae</taxon>
        <taxon>Coraciiformes</taxon>
        <taxon>Brachypteraciidae</taxon>
        <taxon>Brachypteracias</taxon>
    </lineage>
</organism>